<evidence type="ECO:0000313" key="1">
    <source>
        <dbReference type="EMBL" id="KYN45448.1"/>
    </source>
</evidence>
<dbReference type="EMBL" id="LKEW01000830">
    <property type="protein sequence ID" value="KYN45448.1"/>
    <property type="molecule type" value="Genomic_DNA"/>
</dbReference>
<dbReference type="Proteomes" id="UP000078540">
    <property type="component" value="Unassembled WGS sequence"/>
</dbReference>
<evidence type="ECO:0000313" key="2">
    <source>
        <dbReference type="Proteomes" id="UP000078540"/>
    </source>
</evidence>
<comment type="caution">
    <text evidence="1">The sequence shown here is derived from an EMBL/GenBank/DDBJ whole genome shotgun (WGS) entry which is preliminary data.</text>
</comment>
<reference evidence="1 2" key="1">
    <citation type="submission" date="2015-09" db="EMBL/GenBank/DDBJ databases">
        <title>Atta colombica WGS genome.</title>
        <authorList>
            <person name="Nygaard S."/>
            <person name="Hu H."/>
            <person name="Boomsma J."/>
            <person name="Zhang G."/>
        </authorList>
    </citation>
    <scope>NUCLEOTIDE SEQUENCE [LARGE SCALE GENOMIC DNA]</scope>
    <source>
        <strain evidence="1">Treedump-2</strain>
        <tissue evidence="1">Whole body</tissue>
    </source>
</reference>
<sequence>ALSRILNLTVNANKHIPLRAGCHIKFPREIMLKRAVIHVQTADNACFAWSGLISSQLIRKKNRKYFYDDM</sequence>
<accession>A0A151K1F3</accession>
<proteinExistence type="predicted"/>
<keyword evidence="2" id="KW-1185">Reference proteome</keyword>
<gene>
    <name evidence="1" type="ORF">ALC53_00006</name>
</gene>
<protein>
    <submittedName>
        <fullName evidence="1">Uncharacterized protein</fullName>
    </submittedName>
</protein>
<dbReference type="AlphaFoldDB" id="A0A151K1F3"/>
<name>A0A151K1F3_9HYME</name>
<organism evidence="1 2">
    <name type="scientific">Atta colombica</name>
    <dbReference type="NCBI Taxonomy" id="520822"/>
    <lineage>
        <taxon>Eukaryota</taxon>
        <taxon>Metazoa</taxon>
        <taxon>Ecdysozoa</taxon>
        <taxon>Arthropoda</taxon>
        <taxon>Hexapoda</taxon>
        <taxon>Insecta</taxon>
        <taxon>Pterygota</taxon>
        <taxon>Neoptera</taxon>
        <taxon>Endopterygota</taxon>
        <taxon>Hymenoptera</taxon>
        <taxon>Apocrita</taxon>
        <taxon>Aculeata</taxon>
        <taxon>Formicoidea</taxon>
        <taxon>Formicidae</taxon>
        <taxon>Myrmicinae</taxon>
        <taxon>Atta</taxon>
    </lineage>
</organism>
<feature type="non-terminal residue" evidence="1">
    <location>
        <position position="1"/>
    </location>
</feature>